<dbReference type="EMBL" id="KE504162">
    <property type="protein sequence ID" value="EPS98758.1"/>
    <property type="molecule type" value="Genomic_DNA"/>
</dbReference>
<dbReference type="SUPFAM" id="SSF50129">
    <property type="entry name" value="GroES-like"/>
    <property type="match status" value="1"/>
</dbReference>
<sequence length="225" mass="25090">MCSRQVAKVQEVPVPEIDEWEVLVKVVAVALNPTDYMYIKNVTKSVYQRLRGVQSYCEARKQSLHYKPQDRRSYCRIHPGGTYTDRGAFAEYVKAPYDLCFRVPEGTFSHEEAATVTTSCGYWTAVQSIFHPSTRLGLIEAPTTVEDDQYIFIYGGSSSVGMYALRLAHAVGYKVVTVASPKNHALCKSFGADVVFDDHAHMAQFLTKTPELIASGKIKPNPVKA</sequence>
<dbReference type="SUPFAM" id="SSF51735">
    <property type="entry name" value="NAD(P)-binding Rossmann-fold domains"/>
    <property type="match status" value="1"/>
</dbReference>
<dbReference type="Gene3D" id="3.90.180.10">
    <property type="entry name" value="Medium-chain alcohol dehydrogenases, catalytic domain"/>
    <property type="match status" value="1"/>
</dbReference>
<dbReference type="eggNOG" id="KOG1198">
    <property type="taxonomic scope" value="Eukaryota"/>
</dbReference>
<dbReference type="AlphaFoldDB" id="S8E5X0"/>
<gene>
    <name evidence="1" type="ORF">FOMPIDRAFT_1017471</name>
</gene>
<organism evidence="1 2">
    <name type="scientific">Fomitopsis schrenkii</name>
    <name type="common">Brown rot fungus</name>
    <dbReference type="NCBI Taxonomy" id="2126942"/>
    <lineage>
        <taxon>Eukaryota</taxon>
        <taxon>Fungi</taxon>
        <taxon>Dikarya</taxon>
        <taxon>Basidiomycota</taxon>
        <taxon>Agaricomycotina</taxon>
        <taxon>Agaricomycetes</taxon>
        <taxon>Polyporales</taxon>
        <taxon>Fomitopsis</taxon>
    </lineage>
</organism>
<dbReference type="InterPro" id="IPR047122">
    <property type="entry name" value="Trans-enoyl_RdTase-like"/>
</dbReference>
<evidence type="ECO:0000313" key="1">
    <source>
        <dbReference type="EMBL" id="EPS98758.1"/>
    </source>
</evidence>
<dbReference type="InterPro" id="IPR011032">
    <property type="entry name" value="GroES-like_sf"/>
</dbReference>
<evidence type="ECO:0008006" key="3">
    <source>
        <dbReference type="Google" id="ProtNLM"/>
    </source>
</evidence>
<protein>
    <recommendedName>
        <fullName evidence="3">Enoyl reductase (ER) domain-containing protein</fullName>
    </recommendedName>
</protein>
<dbReference type="STRING" id="743788.S8E5X0"/>
<dbReference type="Gene3D" id="3.40.50.720">
    <property type="entry name" value="NAD(P)-binding Rossmann-like Domain"/>
    <property type="match status" value="1"/>
</dbReference>
<reference evidence="1 2" key="1">
    <citation type="journal article" date="2012" name="Science">
        <title>The Paleozoic origin of enzymatic lignin decomposition reconstructed from 31 fungal genomes.</title>
        <authorList>
            <person name="Floudas D."/>
            <person name="Binder M."/>
            <person name="Riley R."/>
            <person name="Barry K."/>
            <person name="Blanchette R.A."/>
            <person name="Henrissat B."/>
            <person name="Martinez A.T."/>
            <person name="Otillar R."/>
            <person name="Spatafora J.W."/>
            <person name="Yadav J.S."/>
            <person name="Aerts A."/>
            <person name="Benoit I."/>
            <person name="Boyd A."/>
            <person name="Carlson A."/>
            <person name="Copeland A."/>
            <person name="Coutinho P.M."/>
            <person name="de Vries R.P."/>
            <person name="Ferreira P."/>
            <person name="Findley K."/>
            <person name="Foster B."/>
            <person name="Gaskell J."/>
            <person name="Glotzer D."/>
            <person name="Gorecki P."/>
            <person name="Heitman J."/>
            <person name="Hesse C."/>
            <person name="Hori C."/>
            <person name="Igarashi K."/>
            <person name="Jurgens J.A."/>
            <person name="Kallen N."/>
            <person name="Kersten P."/>
            <person name="Kohler A."/>
            <person name="Kuees U."/>
            <person name="Kumar T.K.A."/>
            <person name="Kuo A."/>
            <person name="LaButti K."/>
            <person name="Larrondo L.F."/>
            <person name="Lindquist E."/>
            <person name="Ling A."/>
            <person name="Lombard V."/>
            <person name="Lucas S."/>
            <person name="Lundell T."/>
            <person name="Martin R."/>
            <person name="McLaughlin D.J."/>
            <person name="Morgenstern I."/>
            <person name="Morin E."/>
            <person name="Murat C."/>
            <person name="Nagy L.G."/>
            <person name="Nolan M."/>
            <person name="Ohm R.A."/>
            <person name="Patyshakuliyeva A."/>
            <person name="Rokas A."/>
            <person name="Ruiz-Duenas F.J."/>
            <person name="Sabat G."/>
            <person name="Salamov A."/>
            <person name="Samejima M."/>
            <person name="Schmutz J."/>
            <person name="Slot J.C."/>
            <person name="St John F."/>
            <person name="Stenlid J."/>
            <person name="Sun H."/>
            <person name="Sun S."/>
            <person name="Syed K."/>
            <person name="Tsang A."/>
            <person name="Wiebenga A."/>
            <person name="Young D."/>
            <person name="Pisabarro A."/>
            <person name="Eastwood D.C."/>
            <person name="Martin F."/>
            <person name="Cullen D."/>
            <person name="Grigoriev I.V."/>
            <person name="Hibbett D.S."/>
        </authorList>
    </citation>
    <scope>NUCLEOTIDE SEQUENCE</scope>
    <source>
        <strain evidence="2">FP-58527</strain>
    </source>
</reference>
<dbReference type="PANTHER" id="PTHR45348">
    <property type="entry name" value="HYPOTHETICAL OXIDOREDUCTASE (EUROFUNG)"/>
    <property type="match status" value="1"/>
</dbReference>
<evidence type="ECO:0000313" key="2">
    <source>
        <dbReference type="Proteomes" id="UP000015241"/>
    </source>
</evidence>
<accession>S8E5X0</accession>
<dbReference type="HOGENOM" id="CLU_026673_16_1_1"/>
<dbReference type="OrthoDB" id="10257049at2759"/>
<dbReference type="InterPro" id="IPR036291">
    <property type="entry name" value="NAD(P)-bd_dom_sf"/>
</dbReference>
<name>S8E5X0_FOMSC</name>
<dbReference type="GO" id="GO:0016651">
    <property type="term" value="F:oxidoreductase activity, acting on NAD(P)H"/>
    <property type="evidence" value="ECO:0007669"/>
    <property type="project" value="InterPro"/>
</dbReference>
<dbReference type="InParanoid" id="S8E5X0"/>
<keyword evidence="2" id="KW-1185">Reference proteome</keyword>
<dbReference type="Proteomes" id="UP000015241">
    <property type="component" value="Unassembled WGS sequence"/>
</dbReference>
<proteinExistence type="predicted"/>